<organism evidence="2">
    <name type="scientific">uncultured Caudovirales phage</name>
    <dbReference type="NCBI Taxonomy" id="2100421"/>
    <lineage>
        <taxon>Viruses</taxon>
        <taxon>Duplodnaviria</taxon>
        <taxon>Heunggongvirae</taxon>
        <taxon>Uroviricota</taxon>
        <taxon>Caudoviricetes</taxon>
        <taxon>Peduoviridae</taxon>
        <taxon>Maltschvirus</taxon>
        <taxon>Maltschvirus maltsch</taxon>
    </lineage>
</organism>
<dbReference type="GO" id="GO:0008234">
    <property type="term" value="F:cysteine-type peptidase activity"/>
    <property type="evidence" value="ECO:0007669"/>
    <property type="project" value="InterPro"/>
</dbReference>
<dbReference type="InterPro" id="IPR000668">
    <property type="entry name" value="Peptidase_C1A_C"/>
</dbReference>
<dbReference type="GO" id="GO:0001897">
    <property type="term" value="P:symbiont-mediated cytolysis of host cell"/>
    <property type="evidence" value="ECO:0007669"/>
    <property type="project" value="UniProtKB-ARBA"/>
</dbReference>
<reference evidence="2" key="1">
    <citation type="submission" date="2020-05" db="EMBL/GenBank/DDBJ databases">
        <authorList>
            <person name="Chiriac C."/>
            <person name="Salcher M."/>
            <person name="Ghai R."/>
            <person name="Kavagutti S V."/>
        </authorList>
    </citation>
    <scope>NUCLEOTIDE SEQUENCE</scope>
</reference>
<dbReference type="Gene3D" id="3.90.70.10">
    <property type="entry name" value="Cysteine proteinases"/>
    <property type="match status" value="2"/>
</dbReference>
<feature type="domain" description="Peptidase C1A papain C-terminal" evidence="1">
    <location>
        <begin position="110"/>
        <end position="197"/>
    </location>
</feature>
<dbReference type="SUPFAM" id="SSF54001">
    <property type="entry name" value="Cysteine proteinases"/>
    <property type="match status" value="1"/>
</dbReference>
<dbReference type="InterPro" id="IPR038765">
    <property type="entry name" value="Papain-like_cys_pep_sf"/>
</dbReference>
<evidence type="ECO:0000259" key="1">
    <source>
        <dbReference type="Pfam" id="PF00112"/>
    </source>
</evidence>
<sequence>MESRTLNRVYSPDTRDKKYLVRHNLPINKTVQYTQRYWNDNGWWGDQGDTPYCVGYAWAHWIEDGPVEHAGVAPIVKPKLIYDNAQKLDEWIGEDYEGTSVRGAAKYLQAAKKIKGYYWAFDIKTIVNTLLTTGPLVVGTNWYANMMNTNAVGFIQPTGKLMGGHAYVLNGVDTKANKIRIKNSWGKSWGQNGNAWITIPYMERLIKLQGEACIAVELTDAQMRAVNS</sequence>
<dbReference type="GO" id="GO:0006508">
    <property type="term" value="P:proteolysis"/>
    <property type="evidence" value="ECO:0007669"/>
    <property type="project" value="InterPro"/>
</dbReference>
<dbReference type="EMBL" id="LR796923">
    <property type="protein sequence ID" value="CAB4175407.1"/>
    <property type="molecule type" value="Genomic_DNA"/>
</dbReference>
<protein>
    <submittedName>
        <fullName evidence="2">Peptidase C1A, papain C-terminal</fullName>
    </submittedName>
</protein>
<gene>
    <name evidence="2" type="ORF">UFOVP972_175</name>
</gene>
<accession>A0A6J5PXI2</accession>
<dbReference type="Pfam" id="PF00112">
    <property type="entry name" value="Peptidase_C1"/>
    <property type="match status" value="1"/>
</dbReference>
<name>A0A6J5PXI2_9CAUD</name>
<evidence type="ECO:0000313" key="2">
    <source>
        <dbReference type="EMBL" id="CAB4175407.1"/>
    </source>
</evidence>
<proteinExistence type="predicted"/>